<dbReference type="EMBL" id="QXHD01000004">
    <property type="protein sequence ID" value="NEZ58649.1"/>
    <property type="molecule type" value="Genomic_DNA"/>
</dbReference>
<keyword evidence="2 3" id="KW-0560">Oxidoreductase</keyword>
<evidence type="ECO:0000256" key="6">
    <source>
        <dbReference type="PIRSR" id="PIRSR000185-3"/>
    </source>
</evidence>
<evidence type="ECO:0000313" key="10">
    <source>
        <dbReference type="Proteomes" id="UP000481033"/>
    </source>
</evidence>
<dbReference type="RefSeq" id="WP_250565904.1">
    <property type="nucleotide sequence ID" value="NZ_QXHD01000004.1"/>
</dbReference>
<accession>A0A6M0RRB4</accession>
<evidence type="ECO:0000256" key="3">
    <source>
        <dbReference type="PIRNR" id="PIRNR000185"/>
    </source>
</evidence>
<dbReference type="Pfam" id="PF02812">
    <property type="entry name" value="ELFV_dehydrog_N"/>
    <property type="match status" value="1"/>
</dbReference>
<dbReference type="GO" id="GO:0006538">
    <property type="term" value="P:L-glutamate catabolic process"/>
    <property type="evidence" value="ECO:0007669"/>
    <property type="project" value="TreeGrafter"/>
</dbReference>
<dbReference type="InterPro" id="IPR006095">
    <property type="entry name" value="Glu/Leu/Phe/Val/Trp_DH"/>
</dbReference>
<organism evidence="9 10">
    <name type="scientific">Adonisia turfae CCMR0081</name>
    <dbReference type="NCBI Taxonomy" id="2292702"/>
    <lineage>
        <taxon>Bacteria</taxon>
        <taxon>Bacillati</taxon>
        <taxon>Cyanobacteriota</taxon>
        <taxon>Adonisia</taxon>
        <taxon>Adonisia turfae</taxon>
    </lineage>
</organism>
<name>A0A6M0RRB4_9CYAN</name>
<dbReference type="SMART" id="SM00839">
    <property type="entry name" value="ELFV_dehydrog"/>
    <property type="match status" value="1"/>
</dbReference>
<dbReference type="InterPro" id="IPR006097">
    <property type="entry name" value="Glu/Leu/Phe/Val/Trp_DH_dimer"/>
</dbReference>
<dbReference type="GO" id="GO:0004352">
    <property type="term" value="F:glutamate dehydrogenase (NAD+) activity"/>
    <property type="evidence" value="ECO:0007669"/>
    <property type="project" value="TreeGrafter"/>
</dbReference>
<feature type="active site" description="Proton donor" evidence="4">
    <location>
        <position position="77"/>
    </location>
</feature>
<gene>
    <name evidence="9" type="ORF">DXZ20_24005</name>
</gene>
<feature type="binding site" evidence="5">
    <location>
        <position position="65"/>
    </location>
    <ligand>
        <name>substrate</name>
    </ligand>
</feature>
<evidence type="ECO:0000256" key="2">
    <source>
        <dbReference type="ARBA" id="ARBA00023002"/>
    </source>
</evidence>
<dbReference type="InterPro" id="IPR046346">
    <property type="entry name" value="Aminoacid_DH-like_N_sf"/>
</dbReference>
<proteinExistence type="inferred from homology"/>
<dbReference type="Gene3D" id="3.40.50.720">
    <property type="entry name" value="NAD(P)-binding Rossmann-like Domain"/>
    <property type="match status" value="1"/>
</dbReference>
<dbReference type="AlphaFoldDB" id="A0A6M0RRB4"/>
<dbReference type="SUPFAM" id="SSF53223">
    <property type="entry name" value="Aminoacid dehydrogenase-like, N-terminal domain"/>
    <property type="match status" value="1"/>
</dbReference>
<dbReference type="InterPro" id="IPR036291">
    <property type="entry name" value="NAD(P)-bd_dom_sf"/>
</dbReference>
<evidence type="ECO:0000256" key="4">
    <source>
        <dbReference type="PIRSR" id="PIRSR000185-1"/>
    </source>
</evidence>
<dbReference type="InterPro" id="IPR014362">
    <property type="entry name" value="Glu_DH"/>
</dbReference>
<protein>
    <recommendedName>
        <fullName evidence="3">Glutamate dehydrogenase</fullName>
    </recommendedName>
</protein>
<keyword evidence="5" id="KW-0547">Nucleotide-binding</keyword>
<dbReference type="PANTHER" id="PTHR11606">
    <property type="entry name" value="GLUTAMATE DEHYDROGENASE"/>
    <property type="match status" value="1"/>
</dbReference>
<reference evidence="9 10" key="1">
    <citation type="journal article" date="2020" name="Microb. Ecol.">
        <title>Ecogenomics of the Marine Benthic Filamentous Cyanobacterium Adonisia.</title>
        <authorList>
            <person name="Walter J.M."/>
            <person name="Coutinho F.H."/>
            <person name="Leomil L."/>
            <person name="Hargreaves P.I."/>
            <person name="Campeao M.E."/>
            <person name="Vieira V.V."/>
            <person name="Silva B.S."/>
            <person name="Fistarol G.O."/>
            <person name="Salomon P.S."/>
            <person name="Sawabe T."/>
            <person name="Mino S."/>
            <person name="Hosokawa M."/>
            <person name="Miyashita H."/>
            <person name="Maruyama F."/>
            <person name="van Verk M.C."/>
            <person name="Dutilh B.E."/>
            <person name="Thompson C.C."/>
            <person name="Thompson F.L."/>
        </authorList>
    </citation>
    <scope>NUCLEOTIDE SEQUENCE [LARGE SCALE GENOMIC DNA]</scope>
    <source>
        <strain evidence="9 10">CCMR0081</strain>
    </source>
</reference>
<dbReference type="SUPFAM" id="SSF51735">
    <property type="entry name" value="NAD(P)-binding Rossmann-fold domains"/>
    <property type="match status" value="1"/>
</dbReference>
<sequence>MKRIFEFGDSLGPDKVVHIYDHHSGLKAILVVDNVACGPAMGGVRMAPDVTTEEVFRLARAMTFKNAVANLPYGGGKAAILANPKVPAAKKETLMRAFGVAIKEITSYIPGPDMGTDEACMAWVQEETGRAIGLPSAVGGIPLDEIGVTGYGLSVVADVASEFCSIDLSTAKFVVQGAGSVGLHTASFLAARGALLIGVTDSQGTLFNPDGIDIDQLTELKRQGKSVLDYADGGKLSRDAVIDIPCDIWIPAARPDVIDADNVNRLKTKLVIQGANIPFTAKAEQICHDRNILVIPDFIANVGGVICGAVEYGGGTKEIAFQTIEEKIRKNTTLMLENVASTGKLPRQIAIEIAEQRIRRATAYRSKRHGPGLQLIA</sequence>
<feature type="domain" description="Glutamate/phenylalanine/leucine/valine/L-tryptophan dehydrogenase C-terminal" evidence="8">
    <location>
        <begin position="140"/>
        <end position="366"/>
    </location>
</feature>
<comment type="similarity">
    <text evidence="1 3 7">Belongs to the Glu/Leu/Phe/Val dehydrogenases family.</text>
</comment>
<evidence type="ECO:0000259" key="8">
    <source>
        <dbReference type="SMART" id="SM00839"/>
    </source>
</evidence>
<evidence type="ECO:0000256" key="7">
    <source>
        <dbReference type="RuleBase" id="RU004417"/>
    </source>
</evidence>
<dbReference type="Pfam" id="PF00208">
    <property type="entry name" value="ELFV_dehydrog"/>
    <property type="match status" value="1"/>
</dbReference>
<dbReference type="PRINTS" id="PR00082">
    <property type="entry name" value="GLFDHDRGNASE"/>
</dbReference>
<feature type="site" description="Important for catalysis" evidence="6">
    <location>
        <position position="113"/>
    </location>
</feature>
<evidence type="ECO:0000256" key="1">
    <source>
        <dbReference type="ARBA" id="ARBA00006382"/>
    </source>
</evidence>
<comment type="caution">
    <text evidence="9">The sequence shown here is derived from an EMBL/GenBank/DDBJ whole genome shotgun (WGS) entry which is preliminary data.</text>
</comment>
<keyword evidence="5" id="KW-0520">NAD</keyword>
<feature type="binding site" evidence="5">
    <location>
        <position position="149"/>
    </location>
    <ligand>
        <name>NAD(+)</name>
        <dbReference type="ChEBI" id="CHEBI:57540"/>
    </ligand>
</feature>
<evidence type="ECO:0000313" key="9">
    <source>
        <dbReference type="EMBL" id="NEZ58649.1"/>
    </source>
</evidence>
<dbReference type="Proteomes" id="UP000481033">
    <property type="component" value="Unassembled WGS sequence"/>
</dbReference>
<dbReference type="PANTHER" id="PTHR11606:SF13">
    <property type="entry name" value="GLUTAMATE DEHYDROGENASE 1, MITOCHONDRIAL"/>
    <property type="match status" value="1"/>
</dbReference>
<dbReference type="PIRSF" id="PIRSF000185">
    <property type="entry name" value="Glu_DH"/>
    <property type="match status" value="1"/>
</dbReference>
<dbReference type="InterPro" id="IPR006096">
    <property type="entry name" value="Glu/Leu/Phe/Val/Trp_DH_C"/>
</dbReference>
<dbReference type="Gene3D" id="3.40.50.10860">
    <property type="entry name" value="Leucine Dehydrogenase, chain A, domain 1"/>
    <property type="match status" value="1"/>
</dbReference>
<dbReference type="GO" id="GO:0000166">
    <property type="term" value="F:nucleotide binding"/>
    <property type="evidence" value="ECO:0007669"/>
    <property type="project" value="UniProtKB-KW"/>
</dbReference>
<keyword evidence="10" id="KW-1185">Reference proteome</keyword>
<evidence type="ECO:0000256" key="5">
    <source>
        <dbReference type="PIRSR" id="PIRSR000185-2"/>
    </source>
</evidence>